<comment type="caution">
    <text evidence="2">The sequence shown here is derived from an EMBL/GenBank/DDBJ whole genome shotgun (WGS) entry which is preliminary data.</text>
</comment>
<protein>
    <recommendedName>
        <fullName evidence="1">DUF6894 domain-containing protein</fullName>
    </recommendedName>
</protein>
<keyword evidence="3" id="KW-1185">Reference proteome</keyword>
<dbReference type="RefSeq" id="WP_114771145.1">
    <property type="nucleotide sequence ID" value="NZ_QQBB01000006.1"/>
</dbReference>
<name>A0A370HI99_9HYPH</name>
<evidence type="ECO:0000313" key="2">
    <source>
        <dbReference type="EMBL" id="RDI57918.1"/>
    </source>
</evidence>
<feature type="domain" description="DUF6894" evidence="1">
    <location>
        <begin position="3"/>
        <end position="71"/>
    </location>
</feature>
<sequence>MPLYYFNLRNGHLHVLDTRGENCTNPGEALEHAVVAVLDLTTREGRFRNWARWAIEIEDEHRRRVATLPFSLVLKSHATEDG</sequence>
<dbReference type="InterPro" id="IPR054189">
    <property type="entry name" value="DUF6894"/>
</dbReference>
<gene>
    <name evidence="2" type="ORF">DES45_106232</name>
</gene>
<dbReference type="Pfam" id="PF21834">
    <property type="entry name" value="DUF6894"/>
    <property type="match status" value="1"/>
</dbReference>
<proteinExistence type="predicted"/>
<dbReference type="AlphaFoldDB" id="A0A370HI99"/>
<dbReference type="Proteomes" id="UP000254925">
    <property type="component" value="Unassembled WGS sequence"/>
</dbReference>
<dbReference type="OrthoDB" id="8244332at2"/>
<dbReference type="EMBL" id="QQBB01000006">
    <property type="protein sequence ID" value="RDI57918.1"/>
    <property type="molecule type" value="Genomic_DNA"/>
</dbReference>
<reference evidence="2 3" key="1">
    <citation type="submission" date="2018-07" db="EMBL/GenBank/DDBJ databases">
        <title>Genomic Encyclopedia of Type Strains, Phase IV (KMG-IV): sequencing the most valuable type-strain genomes for metagenomic binning, comparative biology and taxonomic classification.</title>
        <authorList>
            <person name="Goeker M."/>
        </authorList>
    </citation>
    <scope>NUCLEOTIDE SEQUENCE [LARGE SCALE GENOMIC DNA]</scope>
    <source>
        <strain evidence="2 3">DSM 14364</strain>
    </source>
</reference>
<evidence type="ECO:0000313" key="3">
    <source>
        <dbReference type="Proteomes" id="UP000254925"/>
    </source>
</evidence>
<evidence type="ECO:0000259" key="1">
    <source>
        <dbReference type="Pfam" id="PF21834"/>
    </source>
</evidence>
<accession>A0A370HI99</accession>
<organism evidence="2 3">
    <name type="scientific">Microvirga subterranea</name>
    <dbReference type="NCBI Taxonomy" id="186651"/>
    <lineage>
        <taxon>Bacteria</taxon>
        <taxon>Pseudomonadati</taxon>
        <taxon>Pseudomonadota</taxon>
        <taxon>Alphaproteobacteria</taxon>
        <taxon>Hyphomicrobiales</taxon>
        <taxon>Methylobacteriaceae</taxon>
        <taxon>Microvirga</taxon>
    </lineage>
</organism>